<evidence type="ECO:0000256" key="1">
    <source>
        <dbReference type="ARBA" id="ARBA00004651"/>
    </source>
</evidence>
<reference evidence="8" key="2">
    <citation type="submission" date="2020-09" db="EMBL/GenBank/DDBJ databases">
        <authorList>
            <person name="Sun Q."/>
            <person name="Zhou Y."/>
        </authorList>
    </citation>
    <scope>NUCLEOTIDE SEQUENCE</scope>
    <source>
        <strain evidence="8">CGMCC 4.5737</strain>
    </source>
</reference>
<feature type="transmembrane region" description="Helical" evidence="6">
    <location>
        <begin position="432"/>
        <end position="450"/>
    </location>
</feature>
<feature type="transmembrane region" description="Helical" evidence="6">
    <location>
        <begin position="656"/>
        <end position="678"/>
    </location>
</feature>
<evidence type="ECO:0000256" key="5">
    <source>
        <dbReference type="ARBA" id="ARBA00023136"/>
    </source>
</evidence>
<feature type="transmembrane region" description="Helical" evidence="6">
    <location>
        <begin position="335"/>
        <end position="358"/>
    </location>
</feature>
<dbReference type="GO" id="GO:0005886">
    <property type="term" value="C:plasma membrane"/>
    <property type="evidence" value="ECO:0007669"/>
    <property type="project" value="UniProtKB-SubCell"/>
</dbReference>
<evidence type="ECO:0000313" key="9">
    <source>
        <dbReference type="Proteomes" id="UP000637578"/>
    </source>
</evidence>
<dbReference type="Proteomes" id="UP000637578">
    <property type="component" value="Unassembled WGS sequence"/>
</dbReference>
<keyword evidence="2" id="KW-1003">Cell membrane</keyword>
<dbReference type="AlphaFoldDB" id="A0A8J3CBD6"/>
<gene>
    <name evidence="8" type="ORF">GCM10012275_44900</name>
</gene>
<feature type="transmembrane region" description="Helical" evidence="6">
    <location>
        <begin position="293"/>
        <end position="314"/>
    </location>
</feature>
<keyword evidence="3 6" id="KW-0812">Transmembrane</keyword>
<proteinExistence type="predicted"/>
<dbReference type="PANTHER" id="PTHR30287:SF2">
    <property type="entry name" value="BLL1001 PROTEIN"/>
    <property type="match status" value="1"/>
</dbReference>
<dbReference type="RefSeq" id="WP_189060387.1">
    <property type="nucleotide sequence ID" value="NZ_BMMK01000024.1"/>
</dbReference>
<name>A0A8J3CBD6_9PSEU</name>
<evidence type="ECO:0000256" key="4">
    <source>
        <dbReference type="ARBA" id="ARBA00022989"/>
    </source>
</evidence>
<dbReference type="EMBL" id="BMMK01000024">
    <property type="protein sequence ID" value="GGM69483.1"/>
    <property type="molecule type" value="Genomic_DNA"/>
</dbReference>
<evidence type="ECO:0000256" key="6">
    <source>
        <dbReference type="SAM" id="Phobius"/>
    </source>
</evidence>
<evidence type="ECO:0000313" key="8">
    <source>
        <dbReference type="EMBL" id="GGM69483.1"/>
    </source>
</evidence>
<feature type="transmembrane region" description="Helical" evidence="6">
    <location>
        <begin position="752"/>
        <end position="774"/>
    </location>
</feature>
<dbReference type="PANTHER" id="PTHR30287">
    <property type="entry name" value="MEMBRANE COMPONENT OF PREDICTED ABC SUPERFAMILY METABOLITE UPTAKE TRANSPORTER"/>
    <property type="match status" value="1"/>
</dbReference>
<organism evidence="8 9">
    <name type="scientific">Longimycelium tulufanense</name>
    <dbReference type="NCBI Taxonomy" id="907463"/>
    <lineage>
        <taxon>Bacteria</taxon>
        <taxon>Bacillati</taxon>
        <taxon>Actinomycetota</taxon>
        <taxon>Actinomycetes</taxon>
        <taxon>Pseudonocardiales</taxon>
        <taxon>Pseudonocardiaceae</taxon>
        <taxon>Longimycelium</taxon>
    </lineage>
</organism>
<sequence>MRNRFVGWLDELLLGARMAVGGGRAGLKQVAVVAVGIGLGVAVLLLAASVTNGIAAKDARAAARLPHGVSDQSPDLALRARHINQVWQDTMINGYEVAATRPEAPVPPGLPRLPGPGEAFVSPAVADAIANDQHGLLRARIPERIVGLIGDDGLLQPGELYLWVGLPADQVNAPDTLTLRSFGYDADGQSPVPREYRLLLNAATAAMLVPIGVFVLVATRLGAAAREQRLAAVRLAGAGPGQANRIASGEALASAVLGLVIGTGLFLAVRPLAWYFKVRSVGFFPHDLVPAPLPTALVVLGVPTVAVLAALVAMRRIEISPLGVVRRGTPSRRRVWWRFIVLVVGAAMLWTAPLASSISKGPLSPFDPDAGSFAGIDWQSWIIQAGLALVLLGVASLVPWLVELVARNWGPTPMPLLFAVRRLRDDVTTSRVTAAVIVVLAGGLALQVMLATTAREVSPHAPQQSERAGAVFWSSRGDNEEWSRVRDAVTRIPGVRGAYEMRTIYMYNPAEGRGQSGATVYALDCAALRDVGVTECRPGMAWSVGPTRRPVGTKLQEAGREESGRAWSVPRTTEIRPPEHSLWAKILIEGAFVVAEGGEGLPQGGSQRVLVVRGDRPDLIHQVLAATAPITRQLGVEFPVNKGNERDQQLLESLRAMIIAGSTVVVLLAVLSLMVAALDQTQERRRPLAVLGAVGVRHRTLAWAVVWQNAVPALLGLVLAVPAGLFTGWLVMNATSDRIGARPPIDQLVLDWPNIAIATGTAGALVLLVTLSTLPSLRAAIKPSALRHE</sequence>
<feature type="domain" description="ABC3 transporter permease C-terminal" evidence="7">
    <location>
        <begin position="205"/>
        <end position="317"/>
    </location>
</feature>
<evidence type="ECO:0000259" key="7">
    <source>
        <dbReference type="Pfam" id="PF02687"/>
    </source>
</evidence>
<feature type="transmembrane region" description="Helical" evidence="6">
    <location>
        <begin position="198"/>
        <end position="219"/>
    </location>
</feature>
<keyword evidence="5 6" id="KW-0472">Membrane</keyword>
<feature type="transmembrane region" description="Helical" evidence="6">
    <location>
        <begin position="30"/>
        <end position="50"/>
    </location>
</feature>
<dbReference type="InterPro" id="IPR038766">
    <property type="entry name" value="Membrane_comp_ABC_pdt"/>
</dbReference>
<feature type="transmembrane region" description="Helical" evidence="6">
    <location>
        <begin position="251"/>
        <end position="273"/>
    </location>
</feature>
<dbReference type="InterPro" id="IPR003838">
    <property type="entry name" value="ABC3_permease_C"/>
</dbReference>
<feature type="transmembrane region" description="Helical" evidence="6">
    <location>
        <begin position="713"/>
        <end position="732"/>
    </location>
</feature>
<evidence type="ECO:0000256" key="2">
    <source>
        <dbReference type="ARBA" id="ARBA00022475"/>
    </source>
</evidence>
<feature type="domain" description="ABC3 transporter permease C-terminal" evidence="7">
    <location>
        <begin position="661"/>
        <end position="780"/>
    </location>
</feature>
<evidence type="ECO:0000256" key="3">
    <source>
        <dbReference type="ARBA" id="ARBA00022692"/>
    </source>
</evidence>
<keyword evidence="4 6" id="KW-1133">Transmembrane helix</keyword>
<comment type="subcellular location">
    <subcellularLocation>
        <location evidence="1">Cell membrane</location>
        <topology evidence="1">Multi-pass membrane protein</topology>
    </subcellularLocation>
</comment>
<comment type="caution">
    <text evidence="8">The sequence shown here is derived from an EMBL/GenBank/DDBJ whole genome shotgun (WGS) entry which is preliminary data.</text>
</comment>
<accession>A0A8J3CBD6</accession>
<keyword evidence="9" id="KW-1185">Reference proteome</keyword>
<dbReference type="Pfam" id="PF02687">
    <property type="entry name" value="FtsX"/>
    <property type="match status" value="2"/>
</dbReference>
<protein>
    <recommendedName>
        <fullName evidence="7">ABC3 transporter permease C-terminal domain-containing protein</fullName>
    </recommendedName>
</protein>
<feature type="transmembrane region" description="Helical" evidence="6">
    <location>
        <begin position="378"/>
        <end position="402"/>
    </location>
</feature>
<reference evidence="8" key="1">
    <citation type="journal article" date="2014" name="Int. J. Syst. Evol. Microbiol.">
        <title>Complete genome sequence of Corynebacterium casei LMG S-19264T (=DSM 44701T), isolated from a smear-ripened cheese.</title>
        <authorList>
            <consortium name="US DOE Joint Genome Institute (JGI-PGF)"/>
            <person name="Walter F."/>
            <person name="Albersmeier A."/>
            <person name="Kalinowski J."/>
            <person name="Ruckert C."/>
        </authorList>
    </citation>
    <scope>NUCLEOTIDE SEQUENCE</scope>
    <source>
        <strain evidence="8">CGMCC 4.5737</strain>
    </source>
</reference>